<dbReference type="EMBL" id="JAFKCZ010000005">
    <property type="protein sequence ID" value="MBN7796427.1"/>
    <property type="molecule type" value="Genomic_DNA"/>
</dbReference>
<organism evidence="3 4">
    <name type="scientific">Parahaliea mediterranea</name>
    <dbReference type="NCBI Taxonomy" id="651086"/>
    <lineage>
        <taxon>Bacteria</taxon>
        <taxon>Pseudomonadati</taxon>
        <taxon>Pseudomonadota</taxon>
        <taxon>Gammaproteobacteria</taxon>
        <taxon>Cellvibrionales</taxon>
        <taxon>Halieaceae</taxon>
        <taxon>Parahaliea</taxon>
    </lineage>
</organism>
<feature type="domain" description="NADP-dependent oxidoreductase" evidence="2">
    <location>
        <begin position="47"/>
        <end position="291"/>
    </location>
</feature>
<comment type="caution">
    <text evidence="3">The sequence shown here is derived from an EMBL/GenBank/DDBJ whole genome shotgun (WGS) entry which is preliminary data.</text>
</comment>
<keyword evidence="4" id="KW-1185">Reference proteome</keyword>
<dbReference type="InterPro" id="IPR036812">
    <property type="entry name" value="NAD(P)_OxRdtase_dom_sf"/>
</dbReference>
<evidence type="ECO:0000313" key="4">
    <source>
        <dbReference type="Proteomes" id="UP000664303"/>
    </source>
</evidence>
<proteinExistence type="predicted"/>
<dbReference type="PANTHER" id="PTHR43312:SF1">
    <property type="entry name" value="NADP-DEPENDENT OXIDOREDUCTASE DOMAIN-CONTAINING PROTEIN"/>
    <property type="match status" value="1"/>
</dbReference>
<evidence type="ECO:0000313" key="3">
    <source>
        <dbReference type="EMBL" id="MBN7796427.1"/>
    </source>
</evidence>
<dbReference type="SUPFAM" id="SSF51430">
    <property type="entry name" value="NAD(P)-linked oxidoreductase"/>
    <property type="match status" value="1"/>
</dbReference>
<dbReference type="PANTHER" id="PTHR43312">
    <property type="entry name" value="D-THREO-ALDOSE 1-DEHYDROGENASE"/>
    <property type="match status" value="1"/>
</dbReference>
<name>A0A939ILX7_9GAMM</name>
<reference evidence="3" key="1">
    <citation type="submission" date="2021-02" db="EMBL/GenBank/DDBJ databases">
        <title>PHA producing bacteria isolated from coastal sediment in Guangdong, Shenzhen.</title>
        <authorList>
            <person name="Zheng W."/>
            <person name="Yu S."/>
            <person name="Huang Y."/>
        </authorList>
    </citation>
    <scope>NUCLEOTIDE SEQUENCE</scope>
    <source>
        <strain evidence="3">TN14-10</strain>
    </source>
</reference>
<feature type="signal peptide" evidence="1">
    <location>
        <begin position="1"/>
        <end position="27"/>
    </location>
</feature>
<dbReference type="Pfam" id="PF00248">
    <property type="entry name" value="Aldo_ket_red"/>
    <property type="match status" value="1"/>
</dbReference>
<gene>
    <name evidence="3" type="ORF">JYP50_07485</name>
</gene>
<keyword evidence="1" id="KW-0732">Signal</keyword>
<dbReference type="InterPro" id="IPR023210">
    <property type="entry name" value="NADP_OxRdtase_dom"/>
</dbReference>
<dbReference type="PROSITE" id="PS51318">
    <property type="entry name" value="TAT"/>
    <property type="match status" value="1"/>
</dbReference>
<dbReference type="CDD" id="cd19095">
    <property type="entry name" value="AKR_PA4992-like"/>
    <property type="match status" value="1"/>
</dbReference>
<evidence type="ECO:0000256" key="1">
    <source>
        <dbReference type="SAM" id="SignalP"/>
    </source>
</evidence>
<feature type="chain" id="PRO_5037343625" evidence="1">
    <location>
        <begin position="28"/>
        <end position="309"/>
    </location>
</feature>
<evidence type="ECO:0000259" key="2">
    <source>
        <dbReference type="Pfam" id="PF00248"/>
    </source>
</evidence>
<dbReference type="Proteomes" id="UP000664303">
    <property type="component" value="Unassembled WGS sequence"/>
</dbReference>
<dbReference type="InterPro" id="IPR006311">
    <property type="entry name" value="TAT_signal"/>
</dbReference>
<accession>A0A939ILX7</accession>
<dbReference type="InterPro" id="IPR053135">
    <property type="entry name" value="AKR2_Oxidoreductase"/>
</dbReference>
<protein>
    <submittedName>
        <fullName evidence="3">Aldo/keto reductase</fullName>
    </submittedName>
</protein>
<dbReference type="AlphaFoldDB" id="A0A939ILX7"/>
<dbReference type="Gene3D" id="3.20.20.100">
    <property type="entry name" value="NADP-dependent oxidoreductase domain"/>
    <property type="match status" value="1"/>
</dbReference>
<sequence length="309" mass="34157">MFNRRQLLQFTAAAMAARALGPTAASASQATTITRPIPSSGERVPVIGMGTSRTFDVDASDEAIAPLREVLEAFFQAGGSVIDSSPMYGKAESRVGDILRALSPRPPVFAATKVWTRGRDEGIAQMQQSAQRMAVDRFDLIAVHNLVDWRTQLDTLKRWKEEGKVRYIGVTTSHGRDHADILQVMRSEPLDFVQFSYNIDDRAAERELLPTAAERGIATMINRPYQRGSLFGLTRDQALPEVAADLDCASWGQFFLKWIMGHPAATCVIPATSKMRHMQDNMQAGFGKLPDAAQREEMLRVFQSLQASA</sequence>
<dbReference type="RefSeq" id="WP_206559876.1">
    <property type="nucleotide sequence ID" value="NZ_JAFKCZ010000005.1"/>
</dbReference>